<evidence type="ECO:0000256" key="2">
    <source>
        <dbReference type="ARBA" id="ARBA00023125"/>
    </source>
</evidence>
<dbReference type="InterPro" id="IPR036388">
    <property type="entry name" value="WH-like_DNA-bd_sf"/>
</dbReference>
<protein>
    <recommendedName>
        <fullName evidence="4">HTH arsR-type domain-containing protein</fullName>
    </recommendedName>
</protein>
<dbReference type="InterPro" id="IPR036390">
    <property type="entry name" value="WH_DNA-bd_sf"/>
</dbReference>
<dbReference type="PROSITE" id="PS50987">
    <property type="entry name" value="HTH_ARSR_2"/>
    <property type="match status" value="1"/>
</dbReference>
<dbReference type="EMBL" id="BARS01002785">
    <property type="protein sequence ID" value="GAF72768.1"/>
    <property type="molecule type" value="Genomic_DNA"/>
</dbReference>
<reference evidence="5" key="1">
    <citation type="journal article" date="2014" name="Front. Microbiol.">
        <title>High frequency of phylogenetically diverse reductive dehalogenase-homologous genes in deep subseafloor sedimentary metagenomes.</title>
        <authorList>
            <person name="Kawai M."/>
            <person name="Futagami T."/>
            <person name="Toyoda A."/>
            <person name="Takaki Y."/>
            <person name="Nishi S."/>
            <person name="Hori S."/>
            <person name="Arai W."/>
            <person name="Tsubouchi T."/>
            <person name="Morono Y."/>
            <person name="Uchiyama I."/>
            <person name="Ito T."/>
            <person name="Fujiyama A."/>
            <person name="Inagaki F."/>
            <person name="Takami H."/>
        </authorList>
    </citation>
    <scope>NUCLEOTIDE SEQUENCE</scope>
    <source>
        <strain evidence="5">Expedition CK06-06</strain>
    </source>
</reference>
<gene>
    <name evidence="5" type="ORF">S01H1_05343</name>
</gene>
<dbReference type="PRINTS" id="PR00778">
    <property type="entry name" value="HTHARSR"/>
</dbReference>
<keyword evidence="3" id="KW-0804">Transcription</keyword>
<dbReference type="GO" id="GO:0003700">
    <property type="term" value="F:DNA-binding transcription factor activity"/>
    <property type="evidence" value="ECO:0007669"/>
    <property type="project" value="InterPro"/>
</dbReference>
<comment type="caution">
    <text evidence="5">The sequence shown here is derived from an EMBL/GenBank/DDBJ whole genome shotgun (WGS) entry which is preliminary data.</text>
</comment>
<dbReference type="InterPro" id="IPR001845">
    <property type="entry name" value="HTH_ArsR_DNA-bd_dom"/>
</dbReference>
<dbReference type="InterPro" id="IPR051081">
    <property type="entry name" value="HTH_MetalResp_TranReg"/>
</dbReference>
<feature type="domain" description="HTH arsR-type" evidence="4">
    <location>
        <begin position="1"/>
        <end position="90"/>
    </location>
</feature>
<dbReference type="PANTHER" id="PTHR33154">
    <property type="entry name" value="TRANSCRIPTIONAL REGULATOR, ARSR FAMILY"/>
    <property type="match status" value="1"/>
</dbReference>
<evidence type="ECO:0000259" key="4">
    <source>
        <dbReference type="PROSITE" id="PS50987"/>
    </source>
</evidence>
<dbReference type="SMART" id="SM00418">
    <property type="entry name" value="HTH_ARSR"/>
    <property type="match status" value="1"/>
</dbReference>
<dbReference type="Gene3D" id="1.10.10.10">
    <property type="entry name" value="Winged helix-like DNA-binding domain superfamily/Winged helix DNA-binding domain"/>
    <property type="match status" value="1"/>
</dbReference>
<dbReference type="CDD" id="cd00090">
    <property type="entry name" value="HTH_ARSR"/>
    <property type="match status" value="1"/>
</dbReference>
<dbReference type="AlphaFoldDB" id="X0RVE0"/>
<organism evidence="5">
    <name type="scientific">marine sediment metagenome</name>
    <dbReference type="NCBI Taxonomy" id="412755"/>
    <lineage>
        <taxon>unclassified sequences</taxon>
        <taxon>metagenomes</taxon>
        <taxon>ecological metagenomes</taxon>
    </lineage>
</organism>
<keyword evidence="1" id="KW-0805">Transcription regulation</keyword>
<sequence length="112" mass="13242">MEATIKMFKALSDETRLRIYLLLLQDELCVCELENILNMEQSRISHSVRILREAGLVINRREGKWIIYIVNPETENNRIIQALKNGLKLPKQDLKNITKCKKEKIREKFKCN</sequence>
<dbReference type="NCBIfam" id="NF033788">
    <property type="entry name" value="HTH_metalloreg"/>
    <property type="match status" value="1"/>
</dbReference>
<evidence type="ECO:0000256" key="3">
    <source>
        <dbReference type="ARBA" id="ARBA00023163"/>
    </source>
</evidence>
<evidence type="ECO:0000256" key="1">
    <source>
        <dbReference type="ARBA" id="ARBA00023015"/>
    </source>
</evidence>
<keyword evidence="2" id="KW-0238">DNA-binding</keyword>
<dbReference type="PANTHER" id="PTHR33154:SF18">
    <property type="entry name" value="ARSENICAL RESISTANCE OPERON REPRESSOR"/>
    <property type="match status" value="1"/>
</dbReference>
<dbReference type="SUPFAM" id="SSF46785">
    <property type="entry name" value="Winged helix' DNA-binding domain"/>
    <property type="match status" value="1"/>
</dbReference>
<name>X0RVE0_9ZZZZ</name>
<proteinExistence type="predicted"/>
<dbReference type="Pfam" id="PF01022">
    <property type="entry name" value="HTH_5"/>
    <property type="match status" value="1"/>
</dbReference>
<dbReference type="InterPro" id="IPR011991">
    <property type="entry name" value="ArsR-like_HTH"/>
</dbReference>
<evidence type="ECO:0000313" key="5">
    <source>
        <dbReference type="EMBL" id="GAF72768.1"/>
    </source>
</evidence>
<accession>X0RVE0</accession>
<dbReference type="GO" id="GO:0003677">
    <property type="term" value="F:DNA binding"/>
    <property type="evidence" value="ECO:0007669"/>
    <property type="project" value="UniProtKB-KW"/>
</dbReference>